<dbReference type="CDD" id="cd00537">
    <property type="entry name" value="MTHFR"/>
    <property type="match status" value="1"/>
</dbReference>
<dbReference type="PANTHER" id="PTHR45754:SF3">
    <property type="entry name" value="METHYLENETETRAHYDROFOLATE REDUCTASE (NADPH)"/>
    <property type="match status" value="1"/>
</dbReference>
<proteinExistence type="inferred from homology"/>
<keyword evidence="5 8" id="KW-0274">FAD</keyword>
<dbReference type="GO" id="GO:0071949">
    <property type="term" value="F:FAD binding"/>
    <property type="evidence" value="ECO:0007669"/>
    <property type="project" value="TreeGrafter"/>
</dbReference>
<name>A0A6N7XXM8_9FIRM</name>
<evidence type="ECO:0000256" key="1">
    <source>
        <dbReference type="ARBA" id="ARBA00001974"/>
    </source>
</evidence>
<keyword evidence="6 8" id="KW-0560">Oxidoreductase</keyword>
<dbReference type="RefSeq" id="WP_154441557.1">
    <property type="nucleotide sequence ID" value="NZ_JAHLPJ010000001.1"/>
</dbReference>
<dbReference type="InterPro" id="IPR003171">
    <property type="entry name" value="Mehydrof_redctse-like"/>
</dbReference>
<accession>A0A6N7XXM8</accession>
<dbReference type="UniPathway" id="UPA00193"/>
<dbReference type="GO" id="GO:0035999">
    <property type="term" value="P:tetrahydrofolate interconversion"/>
    <property type="evidence" value="ECO:0007669"/>
    <property type="project" value="UniProtKB-UniPathway"/>
</dbReference>
<dbReference type="Gene3D" id="3.20.20.220">
    <property type="match status" value="1"/>
</dbReference>
<evidence type="ECO:0000256" key="5">
    <source>
        <dbReference type="ARBA" id="ARBA00022827"/>
    </source>
</evidence>
<evidence type="ECO:0000256" key="6">
    <source>
        <dbReference type="ARBA" id="ARBA00023002"/>
    </source>
</evidence>
<keyword evidence="10" id="KW-1185">Reference proteome</keyword>
<dbReference type="Pfam" id="PF02219">
    <property type="entry name" value="MTHFR"/>
    <property type="match status" value="1"/>
</dbReference>
<dbReference type="GO" id="GO:0005829">
    <property type="term" value="C:cytosol"/>
    <property type="evidence" value="ECO:0007669"/>
    <property type="project" value="TreeGrafter"/>
</dbReference>
<dbReference type="Proteomes" id="UP000469523">
    <property type="component" value="Unassembled WGS sequence"/>
</dbReference>
<organism evidence="9 10">
    <name type="scientific">Tissierella pigra</name>
    <dbReference type="NCBI Taxonomy" id="2607614"/>
    <lineage>
        <taxon>Bacteria</taxon>
        <taxon>Bacillati</taxon>
        <taxon>Bacillota</taxon>
        <taxon>Tissierellia</taxon>
        <taxon>Tissierellales</taxon>
        <taxon>Tissierellaceae</taxon>
        <taxon>Tissierella</taxon>
    </lineage>
</organism>
<comment type="similarity">
    <text evidence="3 8">Belongs to the methylenetetrahydrofolate reductase family.</text>
</comment>
<dbReference type="GO" id="GO:0106312">
    <property type="term" value="F:methylenetetrahydrofolate reductase (NADH) activity"/>
    <property type="evidence" value="ECO:0007669"/>
    <property type="project" value="UniProtKB-EC"/>
</dbReference>
<evidence type="ECO:0000313" key="10">
    <source>
        <dbReference type="Proteomes" id="UP000469523"/>
    </source>
</evidence>
<dbReference type="EMBL" id="VUNQ01000036">
    <property type="protein sequence ID" value="MSU02567.1"/>
    <property type="molecule type" value="Genomic_DNA"/>
</dbReference>
<comment type="caution">
    <text evidence="9">The sequence shown here is derived from an EMBL/GenBank/DDBJ whole genome shotgun (WGS) entry which is preliminary data.</text>
</comment>
<evidence type="ECO:0000256" key="7">
    <source>
        <dbReference type="ARBA" id="ARBA00048628"/>
    </source>
</evidence>
<dbReference type="InterPro" id="IPR029041">
    <property type="entry name" value="FAD-linked_oxidoreductase-like"/>
</dbReference>
<comment type="catalytic activity">
    <reaction evidence="7">
        <text>(6S)-5-methyl-5,6,7,8-tetrahydrofolate + NAD(+) = (6R)-5,10-methylene-5,6,7,8-tetrahydrofolate + NADH + H(+)</text>
        <dbReference type="Rhea" id="RHEA:19821"/>
        <dbReference type="ChEBI" id="CHEBI:15378"/>
        <dbReference type="ChEBI" id="CHEBI:15636"/>
        <dbReference type="ChEBI" id="CHEBI:18608"/>
        <dbReference type="ChEBI" id="CHEBI:57540"/>
        <dbReference type="ChEBI" id="CHEBI:57945"/>
        <dbReference type="EC" id="1.5.1.54"/>
    </reaction>
    <physiologicalReaction direction="right-to-left" evidence="7">
        <dbReference type="Rhea" id="RHEA:19823"/>
    </physiologicalReaction>
</comment>
<evidence type="ECO:0000256" key="3">
    <source>
        <dbReference type="ARBA" id="ARBA00006743"/>
    </source>
</evidence>
<gene>
    <name evidence="9" type="ORF">FYJ83_13990</name>
</gene>
<comment type="pathway">
    <text evidence="2 8">One-carbon metabolism; tetrahydrofolate interconversion.</text>
</comment>
<evidence type="ECO:0000313" key="9">
    <source>
        <dbReference type="EMBL" id="MSU02567.1"/>
    </source>
</evidence>
<evidence type="ECO:0000256" key="8">
    <source>
        <dbReference type="RuleBase" id="RU003862"/>
    </source>
</evidence>
<evidence type="ECO:0000256" key="4">
    <source>
        <dbReference type="ARBA" id="ARBA00022630"/>
    </source>
</evidence>
<dbReference type="AlphaFoldDB" id="A0A6N7XXM8"/>
<keyword evidence="4 8" id="KW-0285">Flavoprotein</keyword>
<sequence>MKIKQLFKDKKLVFSFEIFPPKPDYPVETIYDTIEELSVLNPDYISVTYGAGGSVNNNRTCQLSHFIKSRYGIESLAHLTCIGSSKEYIDSIIRELRDKDIYNILALRGDIGNIGIGEFNNSQELIQYIKESGNLGIAAACYPEGHIESKKDVDKDIRVLKLKEEAGADYFISQLFFDNSYFYDFLDKAKQKGIKGPIQAGVMPVINKKQIERVVSLCGAKLPNKFLRIMNKYEYDKLALRDAGIAFALEQIVDLASFGVDGIHLYTMNNPYIAKNISKNIEFILSSINRKSVI</sequence>
<evidence type="ECO:0000256" key="2">
    <source>
        <dbReference type="ARBA" id="ARBA00004777"/>
    </source>
</evidence>
<comment type="cofactor">
    <cofactor evidence="1 8">
        <name>FAD</name>
        <dbReference type="ChEBI" id="CHEBI:57692"/>
    </cofactor>
</comment>
<dbReference type="SUPFAM" id="SSF51730">
    <property type="entry name" value="FAD-linked oxidoreductase"/>
    <property type="match status" value="1"/>
</dbReference>
<reference evidence="9 10" key="1">
    <citation type="submission" date="2019-09" db="EMBL/GenBank/DDBJ databases">
        <title>In-depth cultivation of the pig gut microbiome towards novel bacterial diversity and tailored functional studies.</title>
        <authorList>
            <person name="Wylensek D."/>
            <person name="Hitch T.C.A."/>
            <person name="Clavel T."/>
        </authorList>
    </citation>
    <scope>NUCLEOTIDE SEQUENCE [LARGE SCALE GENOMIC DNA]</scope>
    <source>
        <strain evidence="9 10">WCA3-693-APC-4?</strain>
    </source>
</reference>
<dbReference type="GO" id="GO:0009086">
    <property type="term" value="P:methionine biosynthetic process"/>
    <property type="evidence" value="ECO:0007669"/>
    <property type="project" value="TreeGrafter"/>
</dbReference>
<dbReference type="PANTHER" id="PTHR45754">
    <property type="entry name" value="METHYLENETETRAHYDROFOLATE REDUCTASE"/>
    <property type="match status" value="1"/>
</dbReference>
<protein>
    <recommendedName>
        <fullName evidence="8">Methylenetetrahydrofolate reductase</fullName>
    </recommendedName>
</protein>